<dbReference type="EMBL" id="CADIKH010000003">
    <property type="protein sequence ID" value="CAB3748744.1"/>
    <property type="molecule type" value="Genomic_DNA"/>
</dbReference>
<comment type="function">
    <text evidence="4">Has a glutathione-disulfide oxidoreductase activity in the presence of NADPH and glutathione reductase. Reduces low molecular weight disulfides and proteins.</text>
</comment>
<dbReference type="PROSITE" id="PS51354">
    <property type="entry name" value="GLUTAREDOXIN_2"/>
    <property type="match status" value="1"/>
</dbReference>
<dbReference type="PANTHER" id="PTHR45694:SF18">
    <property type="entry name" value="GLUTAREDOXIN-1-RELATED"/>
    <property type="match status" value="1"/>
</dbReference>
<comment type="similarity">
    <text evidence="1 4">Belongs to the glutaredoxin family.</text>
</comment>
<dbReference type="InterPro" id="IPR014025">
    <property type="entry name" value="Glutaredoxin_subgr"/>
</dbReference>
<keyword evidence="3 4" id="KW-0249">Electron transport</keyword>
<reference evidence="6 7" key="1">
    <citation type="submission" date="2020-04" db="EMBL/GenBank/DDBJ databases">
        <authorList>
            <person name="De Canck E."/>
        </authorList>
    </citation>
    <scope>NUCLEOTIDE SEQUENCE [LARGE SCALE GENOMIC DNA]</scope>
    <source>
        <strain evidence="6 7">LMG 29542</strain>
    </source>
</reference>
<proteinExistence type="inferred from homology"/>
<evidence type="ECO:0000256" key="2">
    <source>
        <dbReference type="ARBA" id="ARBA00022448"/>
    </source>
</evidence>
<protein>
    <recommendedName>
        <fullName evidence="4">Glutaredoxin</fullName>
    </recommendedName>
</protein>
<dbReference type="PRINTS" id="PR00160">
    <property type="entry name" value="GLUTAREDOXIN"/>
</dbReference>
<dbReference type="Pfam" id="PF00462">
    <property type="entry name" value="Glutaredoxin"/>
    <property type="match status" value="1"/>
</dbReference>
<evidence type="ECO:0000313" key="6">
    <source>
        <dbReference type="EMBL" id="CAB3748744.1"/>
    </source>
</evidence>
<dbReference type="SUPFAM" id="SSF52833">
    <property type="entry name" value="Thioredoxin-like"/>
    <property type="match status" value="1"/>
</dbReference>
<sequence length="89" mass="9817">MNSVTIYTQPDCEFCTAAKALLKRKAVSFHEITIAGARASAVALWQRDLHRTVPQIYIGTYHVGGFDDLQALDASGRLDKLLDRNGLLV</sequence>
<evidence type="ECO:0000259" key="5">
    <source>
        <dbReference type="Pfam" id="PF00462"/>
    </source>
</evidence>
<dbReference type="AlphaFoldDB" id="A0A6J5D5W7"/>
<keyword evidence="4" id="KW-0676">Redox-active center</keyword>
<evidence type="ECO:0000256" key="4">
    <source>
        <dbReference type="RuleBase" id="RU364065"/>
    </source>
</evidence>
<feature type="domain" description="Glutaredoxin" evidence="5">
    <location>
        <begin position="4"/>
        <end position="63"/>
    </location>
</feature>
<dbReference type="InterPro" id="IPR036249">
    <property type="entry name" value="Thioredoxin-like_sf"/>
</dbReference>
<dbReference type="GO" id="GO:0015038">
    <property type="term" value="F:glutathione disulfide oxidoreductase activity"/>
    <property type="evidence" value="ECO:0007669"/>
    <property type="project" value="UniProtKB-UniRule"/>
</dbReference>
<dbReference type="Proteomes" id="UP000494363">
    <property type="component" value="Unassembled WGS sequence"/>
</dbReference>
<dbReference type="NCBIfam" id="TIGR02181">
    <property type="entry name" value="GRX_bact"/>
    <property type="match status" value="1"/>
</dbReference>
<keyword evidence="2 4" id="KW-0813">Transport</keyword>
<evidence type="ECO:0000256" key="1">
    <source>
        <dbReference type="ARBA" id="ARBA00007787"/>
    </source>
</evidence>
<evidence type="ECO:0000313" key="7">
    <source>
        <dbReference type="Proteomes" id="UP000494363"/>
    </source>
</evidence>
<dbReference type="RefSeq" id="WP_175225109.1">
    <property type="nucleotide sequence ID" value="NZ_CADIKH010000003.1"/>
</dbReference>
<gene>
    <name evidence="6" type="primary">grxC_1</name>
    <name evidence="6" type="ORF">LMG29542_00752</name>
</gene>
<dbReference type="PANTHER" id="PTHR45694">
    <property type="entry name" value="GLUTAREDOXIN 2"/>
    <property type="match status" value="1"/>
</dbReference>
<dbReference type="GO" id="GO:0005737">
    <property type="term" value="C:cytoplasm"/>
    <property type="evidence" value="ECO:0007669"/>
    <property type="project" value="TreeGrafter"/>
</dbReference>
<accession>A0A6J5D5W7</accession>
<dbReference type="InterPro" id="IPR002109">
    <property type="entry name" value="Glutaredoxin"/>
</dbReference>
<keyword evidence="7" id="KW-1185">Reference proteome</keyword>
<dbReference type="Gene3D" id="3.40.30.10">
    <property type="entry name" value="Glutaredoxin"/>
    <property type="match status" value="1"/>
</dbReference>
<dbReference type="GO" id="GO:0034599">
    <property type="term" value="P:cellular response to oxidative stress"/>
    <property type="evidence" value="ECO:0007669"/>
    <property type="project" value="TreeGrafter"/>
</dbReference>
<name>A0A6J5D5W7_9BURK</name>
<keyword evidence="4" id="KW-0963">Cytoplasm</keyword>
<dbReference type="GO" id="GO:0045454">
    <property type="term" value="P:cell redox homeostasis"/>
    <property type="evidence" value="ECO:0007669"/>
    <property type="project" value="InterPro"/>
</dbReference>
<evidence type="ECO:0000256" key="3">
    <source>
        <dbReference type="ARBA" id="ARBA00022982"/>
    </source>
</evidence>
<dbReference type="InterPro" id="IPR011900">
    <property type="entry name" value="GRX_bact"/>
</dbReference>
<organism evidence="6 7">
    <name type="scientific">Paraburkholderia humisilvae</name>
    <dbReference type="NCBI Taxonomy" id="627669"/>
    <lineage>
        <taxon>Bacteria</taxon>
        <taxon>Pseudomonadati</taxon>
        <taxon>Pseudomonadota</taxon>
        <taxon>Betaproteobacteria</taxon>
        <taxon>Burkholderiales</taxon>
        <taxon>Burkholderiaceae</taxon>
        <taxon>Paraburkholderia</taxon>
    </lineage>
</organism>